<reference evidence="1 2" key="1">
    <citation type="submission" date="2023-07" db="EMBL/GenBank/DDBJ databases">
        <title>Sorghum-associated microbial communities from plants grown in Nebraska, USA.</title>
        <authorList>
            <person name="Schachtman D."/>
        </authorList>
    </citation>
    <scope>NUCLEOTIDE SEQUENCE [LARGE SCALE GENOMIC DNA]</scope>
    <source>
        <strain evidence="1 2">CC258</strain>
    </source>
</reference>
<dbReference type="Proteomes" id="UP001267290">
    <property type="component" value="Unassembled WGS sequence"/>
</dbReference>
<dbReference type="Gene3D" id="3.40.50.1110">
    <property type="entry name" value="SGNH hydrolase"/>
    <property type="match status" value="1"/>
</dbReference>
<dbReference type="InterPro" id="IPR045136">
    <property type="entry name" value="Iah1-like"/>
</dbReference>
<dbReference type="EMBL" id="JAVDSB010000002">
    <property type="protein sequence ID" value="MDR6550814.1"/>
    <property type="molecule type" value="Genomic_DNA"/>
</dbReference>
<dbReference type="Pfam" id="PF00657">
    <property type="entry name" value="Lipase_GDSL"/>
    <property type="match status" value="1"/>
</dbReference>
<evidence type="ECO:0000313" key="1">
    <source>
        <dbReference type="EMBL" id="MDR6550814.1"/>
    </source>
</evidence>
<sequence>MDKLFVLGDSISIDYGVYLEPMVEGSMIYDRKKDRDSINENQDLPEAMRGSNGGDSGMVLQYLSYLVANRLFDYTLLLLNCGLHDMKRNASTGELQVPLEQYETNLKAILELMQPLPVRMVWVRTTPVHDAIHEERMKKFNRFNRDVNLYNEVADRMMEAAGVQSIDLYSYTQRLGDGKTLFRDHVHHTSEICMRQAAYIAGCLHNQRNIR</sequence>
<dbReference type="PANTHER" id="PTHR14209">
    <property type="entry name" value="ISOAMYL ACETATE-HYDROLYZING ESTERASE 1"/>
    <property type="match status" value="1"/>
</dbReference>
<proteinExistence type="predicted"/>
<organism evidence="1 2">
    <name type="scientific">Paenibacillus qinlingensis</name>
    <dbReference type="NCBI Taxonomy" id="1837343"/>
    <lineage>
        <taxon>Bacteria</taxon>
        <taxon>Bacillati</taxon>
        <taxon>Bacillota</taxon>
        <taxon>Bacilli</taxon>
        <taxon>Bacillales</taxon>
        <taxon>Paenibacillaceae</taxon>
        <taxon>Paenibacillus</taxon>
    </lineage>
</organism>
<dbReference type="InterPro" id="IPR036514">
    <property type="entry name" value="SGNH_hydro_sf"/>
</dbReference>
<keyword evidence="2" id="KW-1185">Reference proteome</keyword>
<dbReference type="RefSeq" id="WP_310225942.1">
    <property type="nucleotide sequence ID" value="NZ_JAVDSB010000002.1"/>
</dbReference>
<dbReference type="InterPro" id="IPR001087">
    <property type="entry name" value="GDSL"/>
</dbReference>
<comment type="caution">
    <text evidence="1">The sequence shown here is derived from an EMBL/GenBank/DDBJ whole genome shotgun (WGS) entry which is preliminary data.</text>
</comment>
<evidence type="ECO:0000313" key="2">
    <source>
        <dbReference type="Proteomes" id="UP001267290"/>
    </source>
</evidence>
<dbReference type="PANTHER" id="PTHR14209:SF19">
    <property type="entry name" value="ISOAMYL ACETATE-HYDROLYZING ESTERASE 1 HOMOLOG"/>
    <property type="match status" value="1"/>
</dbReference>
<gene>
    <name evidence="1" type="ORF">J2736_002001</name>
</gene>
<dbReference type="SUPFAM" id="SSF52266">
    <property type="entry name" value="SGNH hydrolase"/>
    <property type="match status" value="1"/>
</dbReference>
<accession>A0ABU1NTM4</accession>
<protein>
    <submittedName>
        <fullName evidence="1">Lysophospholipase L1-like esterase</fullName>
    </submittedName>
</protein>
<name>A0ABU1NTM4_9BACL</name>